<organism evidence="3">
    <name type="scientific">bioreactor metagenome</name>
    <dbReference type="NCBI Taxonomy" id="1076179"/>
    <lineage>
        <taxon>unclassified sequences</taxon>
        <taxon>metagenomes</taxon>
        <taxon>ecological metagenomes</taxon>
    </lineage>
</organism>
<comment type="caution">
    <text evidence="3">The sequence shown here is derived from an EMBL/GenBank/DDBJ whole genome shotgun (WGS) entry which is preliminary data.</text>
</comment>
<feature type="region of interest" description="Disordered" evidence="1">
    <location>
        <begin position="42"/>
        <end position="72"/>
    </location>
</feature>
<keyword evidence="2" id="KW-0472">Membrane</keyword>
<protein>
    <submittedName>
        <fullName evidence="3">Uncharacterized protein</fullName>
    </submittedName>
</protein>
<gene>
    <name evidence="3" type="ORF">SDC9_190622</name>
</gene>
<proteinExistence type="predicted"/>
<sequence>MLWLLLEGKIIFFGNALLFQIFDDFINGLAFFITNISPENHKKTADQTDLNPDITGMDKNQQDKKQSCCCQK</sequence>
<dbReference type="EMBL" id="VSSQ01101224">
    <property type="protein sequence ID" value="MPN43063.1"/>
    <property type="molecule type" value="Genomic_DNA"/>
</dbReference>
<keyword evidence="2" id="KW-0812">Transmembrane</keyword>
<feature type="transmembrane region" description="Helical" evidence="2">
    <location>
        <begin position="12"/>
        <end position="33"/>
    </location>
</feature>
<evidence type="ECO:0000313" key="3">
    <source>
        <dbReference type="EMBL" id="MPN43063.1"/>
    </source>
</evidence>
<reference evidence="3" key="1">
    <citation type="submission" date="2019-08" db="EMBL/GenBank/DDBJ databases">
        <authorList>
            <person name="Kucharzyk K."/>
            <person name="Murdoch R.W."/>
            <person name="Higgins S."/>
            <person name="Loffler F."/>
        </authorList>
    </citation>
    <scope>NUCLEOTIDE SEQUENCE</scope>
</reference>
<dbReference type="AlphaFoldDB" id="A0A645I6I6"/>
<evidence type="ECO:0000256" key="2">
    <source>
        <dbReference type="SAM" id="Phobius"/>
    </source>
</evidence>
<keyword evidence="2" id="KW-1133">Transmembrane helix</keyword>
<accession>A0A645I6I6</accession>
<evidence type="ECO:0000256" key="1">
    <source>
        <dbReference type="SAM" id="MobiDB-lite"/>
    </source>
</evidence>
<name>A0A645I6I6_9ZZZZ</name>